<dbReference type="RefSeq" id="WP_186857966.1">
    <property type="nucleotide sequence ID" value="NZ_JACOON010000004.1"/>
</dbReference>
<accession>A0ABR7EH21</accession>
<proteinExistence type="predicted"/>
<protein>
    <recommendedName>
        <fullName evidence="3">IrrE N-terminal-like domain-containing protein</fullName>
    </recommendedName>
</protein>
<comment type="caution">
    <text evidence="1">The sequence shown here is derived from an EMBL/GenBank/DDBJ whole genome shotgun (WGS) entry which is preliminary data.</text>
</comment>
<reference evidence="1 2" key="1">
    <citation type="submission" date="2020-08" db="EMBL/GenBank/DDBJ databases">
        <title>Genome public.</title>
        <authorList>
            <person name="Liu C."/>
            <person name="Sun Q."/>
        </authorList>
    </citation>
    <scope>NUCLEOTIDE SEQUENCE [LARGE SCALE GENOMIC DNA]</scope>
    <source>
        <strain evidence="1 2">NSJ-35</strain>
    </source>
</reference>
<evidence type="ECO:0000313" key="1">
    <source>
        <dbReference type="EMBL" id="MBC5648463.1"/>
    </source>
</evidence>
<gene>
    <name evidence="1" type="ORF">H8S18_08960</name>
</gene>
<evidence type="ECO:0008006" key="3">
    <source>
        <dbReference type="Google" id="ProtNLM"/>
    </source>
</evidence>
<evidence type="ECO:0000313" key="2">
    <source>
        <dbReference type="Proteomes" id="UP000606889"/>
    </source>
</evidence>
<dbReference type="EMBL" id="JACOON010000004">
    <property type="protein sequence ID" value="MBC5648463.1"/>
    <property type="molecule type" value="Genomic_DNA"/>
</dbReference>
<keyword evidence="2" id="KW-1185">Reference proteome</keyword>
<sequence>MLARLSLSEQLDQEIYDKGIILEIASDMPEKFEAYYDNAYGLDRPYITINAGVRSEAERNALKAHELGHHESCICDLLTAPKWIRQKYETLADRWKLQRIMPIEKLIRAFDNGNLTPLSLSDYLEITVEEFMYGINLYEEIEGPIYDYGQYTIIWHPFNIKRDRRRRR</sequence>
<name>A0ABR7EH21_9FIRM</name>
<organism evidence="1 2">
    <name type="scientific">Christensenella tenuis</name>
    <dbReference type="NCBI Taxonomy" id="2763033"/>
    <lineage>
        <taxon>Bacteria</taxon>
        <taxon>Bacillati</taxon>
        <taxon>Bacillota</taxon>
        <taxon>Clostridia</taxon>
        <taxon>Christensenellales</taxon>
        <taxon>Christensenellaceae</taxon>
        <taxon>Christensenella</taxon>
    </lineage>
</organism>
<dbReference type="Proteomes" id="UP000606889">
    <property type="component" value="Unassembled WGS sequence"/>
</dbReference>